<protein>
    <submittedName>
        <fullName evidence="1">Uncharacterized protein</fullName>
    </submittedName>
</protein>
<organism evidence="1">
    <name type="scientific">mine drainage metagenome</name>
    <dbReference type="NCBI Taxonomy" id="410659"/>
    <lineage>
        <taxon>unclassified sequences</taxon>
        <taxon>metagenomes</taxon>
        <taxon>ecological metagenomes</taxon>
    </lineage>
</organism>
<dbReference type="EMBL" id="MLJW01004378">
    <property type="protein sequence ID" value="OIQ70078.1"/>
    <property type="molecule type" value="Genomic_DNA"/>
</dbReference>
<evidence type="ECO:0000313" key="1">
    <source>
        <dbReference type="EMBL" id="OIQ70078.1"/>
    </source>
</evidence>
<dbReference type="AlphaFoldDB" id="A0A1J5PFC2"/>
<comment type="caution">
    <text evidence="1">The sequence shown here is derived from an EMBL/GenBank/DDBJ whole genome shotgun (WGS) entry which is preliminary data.</text>
</comment>
<gene>
    <name evidence="1" type="ORF">GALL_483150</name>
</gene>
<name>A0A1J5PFC2_9ZZZZ</name>
<accession>A0A1J5PFC2</accession>
<reference evidence="1" key="1">
    <citation type="submission" date="2016-10" db="EMBL/GenBank/DDBJ databases">
        <title>Sequence of Gallionella enrichment culture.</title>
        <authorList>
            <person name="Poehlein A."/>
            <person name="Muehling M."/>
            <person name="Daniel R."/>
        </authorList>
    </citation>
    <scope>NUCLEOTIDE SEQUENCE</scope>
</reference>
<sequence>MNLSLVDMPQGPVVKPHLHQVGDRAGRIEVVPCSTGQRRVKHRDVDRSRLRRPEFRQQTVRSVLVAEADAMDPDIGCKLHLTAPPIKDMHIGRQVNLAGDRVFCVVIAFYVKHADARPTQSFHLQGQVGRGLCAALGSVVKIARNQERRHTFGNAEIHHLF</sequence>
<proteinExistence type="predicted"/>